<dbReference type="InterPro" id="IPR036661">
    <property type="entry name" value="Luciferase-like_sf"/>
</dbReference>
<dbReference type="EC" id="1.-.-.-" evidence="3"/>
<comment type="caution">
    <text evidence="3">The sequence shown here is derived from an EMBL/GenBank/DDBJ whole genome shotgun (WGS) entry which is preliminary data.</text>
</comment>
<dbReference type="InterPro" id="IPR019910">
    <property type="entry name" value="Lucif-like_OxRdtase_MSMEG_4879"/>
</dbReference>
<name>A0A7X6MUR5_9MYCO</name>
<reference evidence="3 4" key="1">
    <citation type="submission" date="2020-04" db="EMBL/GenBank/DDBJ databases">
        <title>MicrobeNet Type strains.</title>
        <authorList>
            <person name="Nicholson A.C."/>
        </authorList>
    </citation>
    <scope>NUCLEOTIDE SEQUENCE [LARGE SCALE GENOMIC DNA]</scope>
    <source>
        <strain evidence="3 4">ATCC 700731</strain>
    </source>
</reference>
<feature type="domain" description="Luciferase-like" evidence="2">
    <location>
        <begin position="1"/>
        <end position="287"/>
    </location>
</feature>
<dbReference type="PANTHER" id="PTHR43244:SF1">
    <property type="entry name" value="5,10-METHYLENETETRAHYDROMETHANOPTERIN REDUCTASE"/>
    <property type="match status" value="1"/>
</dbReference>
<evidence type="ECO:0000259" key="2">
    <source>
        <dbReference type="Pfam" id="PF00296"/>
    </source>
</evidence>
<organism evidence="3 4">
    <name type="scientific">Mycolicibacterium septicum DSM 44393</name>
    <dbReference type="NCBI Taxonomy" id="1341646"/>
    <lineage>
        <taxon>Bacteria</taxon>
        <taxon>Bacillati</taxon>
        <taxon>Actinomycetota</taxon>
        <taxon>Actinomycetes</taxon>
        <taxon>Mycobacteriales</taxon>
        <taxon>Mycobacteriaceae</taxon>
        <taxon>Mycolicibacterium</taxon>
    </lineage>
</organism>
<dbReference type="AlphaFoldDB" id="A0A7X6MUR5"/>
<dbReference type="NCBIfam" id="TIGR03564">
    <property type="entry name" value="F420_MSMEG_4879"/>
    <property type="match status" value="1"/>
</dbReference>
<dbReference type="GO" id="GO:0016705">
    <property type="term" value="F:oxidoreductase activity, acting on paired donors, with incorporation or reduction of molecular oxygen"/>
    <property type="evidence" value="ECO:0007669"/>
    <property type="project" value="InterPro"/>
</dbReference>
<dbReference type="PANTHER" id="PTHR43244">
    <property type="match status" value="1"/>
</dbReference>
<sequence>MRLSVMSIPDPGPAPDAPHGLDAAIEPVIAADRSGFHRAWMPQLPPMAGMASWDVLTALAVAAGRTSRIGLGTGVVVAYTQHPLALARQALTTNAAAGGRLTLGIGVSHPFMVEALGYSYERPAAFLREYLEVLIPALAGEPVEHHGPRITTTGQVTIPGAPAPPVVTAALGPQMLDLAGELTDGTITSWAGLKALEDHIIPRLSRAAARAGRPAPQVIAGLPVVLTDDPRSARDALAAAFEIAGQAPAYRAVLDKEGAAGIGEVCVVGDEAAVEKQLRRFADIGVTEFVASPKEVPPSDGAATVAKTTEFLASLRL</sequence>
<dbReference type="CDD" id="cd01097">
    <property type="entry name" value="Tetrahydromethanopterin_reductase"/>
    <property type="match status" value="1"/>
</dbReference>
<dbReference type="InterPro" id="IPR011251">
    <property type="entry name" value="Luciferase-like_dom"/>
</dbReference>
<evidence type="ECO:0000313" key="3">
    <source>
        <dbReference type="EMBL" id="NKZ15180.1"/>
    </source>
</evidence>
<dbReference type="SUPFAM" id="SSF51679">
    <property type="entry name" value="Bacterial luciferase-like"/>
    <property type="match status" value="1"/>
</dbReference>
<dbReference type="Gene3D" id="3.20.20.30">
    <property type="entry name" value="Luciferase-like domain"/>
    <property type="match status" value="1"/>
</dbReference>
<keyword evidence="1 3" id="KW-0560">Oxidoreductase</keyword>
<proteinExistence type="predicted"/>
<dbReference type="Proteomes" id="UP000518188">
    <property type="component" value="Unassembled WGS sequence"/>
</dbReference>
<dbReference type="EMBL" id="JAAXPJ010000016">
    <property type="protein sequence ID" value="NKZ15180.1"/>
    <property type="molecule type" value="Genomic_DNA"/>
</dbReference>
<gene>
    <name evidence="3" type="ORF">HGA11_29830</name>
</gene>
<dbReference type="InterPro" id="IPR050564">
    <property type="entry name" value="F420-G6PD/mer"/>
</dbReference>
<evidence type="ECO:0000313" key="4">
    <source>
        <dbReference type="Proteomes" id="UP000518188"/>
    </source>
</evidence>
<dbReference type="RefSeq" id="WP_162563141.1">
    <property type="nucleotide sequence ID" value="NZ_HG322951.1"/>
</dbReference>
<evidence type="ECO:0000256" key="1">
    <source>
        <dbReference type="ARBA" id="ARBA00023002"/>
    </source>
</evidence>
<dbReference type="Pfam" id="PF00296">
    <property type="entry name" value="Bac_luciferase"/>
    <property type="match status" value="1"/>
</dbReference>
<protein>
    <submittedName>
        <fullName evidence="3">TIGR03564 family F420-dependent LLM class oxidoreductase</fullName>
        <ecNumber evidence="3">1.-.-.-</ecNumber>
    </submittedName>
</protein>
<accession>A0A7X6MUR5</accession>